<gene>
    <name evidence="2" type="primary">gb12597</name>
    <name evidence="2" type="ORF">PR202_gb12597</name>
</gene>
<keyword evidence="3" id="KW-1185">Reference proteome</keyword>
<reference evidence="2" key="1">
    <citation type="journal article" date="2018" name="DNA Res.">
        <title>Multiple hybrid de novo genome assembly of finger millet, an orphan allotetraploid crop.</title>
        <authorList>
            <person name="Hatakeyama M."/>
            <person name="Aluri S."/>
            <person name="Balachadran M.T."/>
            <person name="Sivarajan S.R."/>
            <person name="Patrignani A."/>
            <person name="Gruter S."/>
            <person name="Poveda L."/>
            <person name="Shimizu-Inatsugi R."/>
            <person name="Baeten J."/>
            <person name="Francoijs K.J."/>
            <person name="Nataraja K.N."/>
            <person name="Reddy Y.A.N."/>
            <person name="Phadnis S."/>
            <person name="Ravikumar R.L."/>
            <person name="Schlapbach R."/>
            <person name="Sreeman S.M."/>
            <person name="Shimizu K.K."/>
        </authorList>
    </citation>
    <scope>NUCLEOTIDE SEQUENCE</scope>
</reference>
<protein>
    <submittedName>
        <fullName evidence="2">Uncharacterized protein</fullName>
    </submittedName>
</protein>
<accession>A0AAV5EQA8</accession>
<dbReference type="Proteomes" id="UP001054889">
    <property type="component" value="Unassembled WGS sequence"/>
</dbReference>
<comment type="caution">
    <text evidence="2">The sequence shown here is derived from an EMBL/GenBank/DDBJ whole genome shotgun (WGS) entry which is preliminary data.</text>
</comment>
<sequence length="101" mass="10901">MVSEGDGALAIVPILEAMEVVRDGAEVSQSILIRVEDVQVTLAVAALQADAGMEEMGQGMSDAEMSAVTPYQMDAVPEDDTLKQQDRRMGEDNLYPVDSER</sequence>
<reference evidence="2" key="2">
    <citation type="submission" date="2021-12" db="EMBL/GenBank/DDBJ databases">
        <title>Resequencing data analysis of finger millet.</title>
        <authorList>
            <person name="Hatakeyama M."/>
            <person name="Aluri S."/>
            <person name="Balachadran M.T."/>
            <person name="Sivarajan S.R."/>
            <person name="Poveda L."/>
            <person name="Shimizu-Inatsugi R."/>
            <person name="Schlapbach R."/>
            <person name="Sreeman S.M."/>
            <person name="Shimizu K.K."/>
        </authorList>
    </citation>
    <scope>NUCLEOTIDE SEQUENCE</scope>
</reference>
<dbReference type="EMBL" id="BQKI01000077">
    <property type="protein sequence ID" value="GJN24830.1"/>
    <property type="molecule type" value="Genomic_DNA"/>
</dbReference>
<organism evidence="2 3">
    <name type="scientific">Eleusine coracana subsp. coracana</name>
    <dbReference type="NCBI Taxonomy" id="191504"/>
    <lineage>
        <taxon>Eukaryota</taxon>
        <taxon>Viridiplantae</taxon>
        <taxon>Streptophyta</taxon>
        <taxon>Embryophyta</taxon>
        <taxon>Tracheophyta</taxon>
        <taxon>Spermatophyta</taxon>
        <taxon>Magnoliopsida</taxon>
        <taxon>Liliopsida</taxon>
        <taxon>Poales</taxon>
        <taxon>Poaceae</taxon>
        <taxon>PACMAD clade</taxon>
        <taxon>Chloridoideae</taxon>
        <taxon>Cynodonteae</taxon>
        <taxon>Eleusininae</taxon>
        <taxon>Eleusine</taxon>
    </lineage>
</organism>
<evidence type="ECO:0000313" key="3">
    <source>
        <dbReference type="Proteomes" id="UP001054889"/>
    </source>
</evidence>
<name>A0AAV5EQA8_ELECO</name>
<dbReference type="AlphaFoldDB" id="A0AAV5EQA8"/>
<proteinExistence type="predicted"/>
<feature type="compositionally biased region" description="Basic and acidic residues" evidence="1">
    <location>
        <begin position="80"/>
        <end position="91"/>
    </location>
</feature>
<evidence type="ECO:0000256" key="1">
    <source>
        <dbReference type="SAM" id="MobiDB-lite"/>
    </source>
</evidence>
<evidence type="ECO:0000313" key="2">
    <source>
        <dbReference type="EMBL" id="GJN24830.1"/>
    </source>
</evidence>
<feature type="region of interest" description="Disordered" evidence="1">
    <location>
        <begin position="70"/>
        <end position="101"/>
    </location>
</feature>